<evidence type="ECO:0000259" key="2">
    <source>
        <dbReference type="Pfam" id="PF04556"/>
    </source>
</evidence>
<comment type="catalytic activity">
    <reaction evidence="1">
        <text>Endonucleolytic cleavage of DNA to give specific double-stranded fragments with terminal 5'-phosphates.</text>
        <dbReference type="EC" id="3.1.21.4"/>
    </reaction>
</comment>
<protein>
    <recommendedName>
        <fullName evidence="1">Type-2 restriction enzyme</fullName>
        <ecNumber evidence="1">3.1.21.4</ecNumber>
    </recommendedName>
</protein>
<dbReference type="PIRSF" id="PIRSF016080">
    <property type="entry name" value="Restrict_endonuc_II_DpmII"/>
    <property type="match status" value="1"/>
</dbReference>
<dbReference type="InterPro" id="IPR007637">
    <property type="entry name" value="Restrct_endonuc_II_DpnII-like"/>
</dbReference>
<evidence type="ECO:0000313" key="3">
    <source>
        <dbReference type="EMBL" id="UTD00333.1"/>
    </source>
</evidence>
<dbReference type="AlphaFoldDB" id="A0A9Q9EWV3"/>
<keyword evidence="1" id="KW-0540">Nuclease</keyword>
<dbReference type="Proteomes" id="UP001056981">
    <property type="component" value="Chromosome"/>
</dbReference>
<dbReference type="SUPFAM" id="SSF52980">
    <property type="entry name" value="Restriction endonuclease-like"/>
    <property type="match status" value="1"/>
</dbReference>
<name>A0A9Q9EWV3_TREDN</name>
<evidence type="ECO:0000256" key="1">
    <source>
        <dbReference type="PIRNR" id="PIRNR016080"/>
    </source>
</evidence>
<evidence type="ECO:0000313" key="4">
    <source>
        <dbReference type="Proteomes" id="UP001056981"/>
    </source>
</evidence>
<accession>A0A9Q9EWV3</accession>
<keyword evidence="1" id="KW-0680">Restriction system</keyword>
<comment type="similarity">
    <text evidence="1">Belongs to the DpnII type II restriction endonuclease family.</text>
</comment>
<sequence length="274" mass="31129">MIKGFKKFLDTLSDTNASLNSFTDFSKVRENTAKIEIKLNQLNYLIGKTDLPKAIKEVYNENPAAFEVLGILIAVRDNNKKVLNDDGKTVFLKTYFTSLQNIIEYIEKTGLAYILKNKSITNLVDYVFGIEVGLDTNARKNRGGDNMANLVAQTFIKSGITFKREVNSSEFDDIKSLGQDLKRFDFAVSSKKKTYLIETNFYNVGGSKLNEVARSYSEIAPKINKYPNYEFVWITDGTGWLSAKNKLEEAYSIIPSIYNFANIKNFIQKLKSEM</sequence>
<dbReference type="InterPro" id="IPR021191">
    <property type="entry name" value="Restrct_endonuc_II_DpnII"/>
</dbReference>
<feature type="domain" description="Restriction endonuclease type II DpnII-like" evidence="2">
    <location>
        <begin position="5"/>
        <end position="267"/>
    </location>
</feature>
<dbReference type="GO" id="GO:0003677">
    <property type="term" value="F:DNA binding"/>
    <property type="evidence" value="ECO:0007669"/>
    <property type="project" value="UniProtKB-UniRule"/>
</dbReference>
<reference evidence="3" key="1">
    <citation type="submission" date="2020-04" db="EMBL/GenBank/DDBJ databases">
        <title>Comparative genomics of oral phylogroup-2 Treponema strains.</title>
        <authorList>
            <person name="Zeng H."/>
            <person name="Chan Y.K."/>
            <person name="Watt R.M."/>
        </authorList>
    </citation>
    <scope>NUCLEOTIDE SEQUENCE</scope>
    <source>
        <strain evidence="3">OMZ 905</strain>
    </source>
</reference>
<dbReference type="EMBL" id="CP051635">
    <property type="protein sequence ID" value="UTD00333.1"/>
    <property type="molecule type" value="Genomic_DNA"/>
</dbReference>
<keyword evidence="1 3" id="KW-0255">Endonuclease</keyword>
<dbReference type="RefSeq" id="WP_253718281.1">
    <property type="nucleotide sequence ID" value="NZ_CP051522.1"/>
</dbReference>
<proteinExistence type="inferred from homology"/>
<keyword evidence="1" id="KW-0378">Hydrolase</keyword>
<comment type="function">
    <text evidence="1">A P subtype restriction enzyme that recognizes the double-stranded unmethylated sequence 5'-GATC-3'.</text>
</comment>
<gene>
    <name evidence="3" type="ORF">E4N86_06305</name>
</gene>
<dbReference type="REBASE" id="641498">
    <property type="entry name" value="Tde905ORF6310P"/>
</dbReference>
<dbReference type="GO" id="GO:0009307">
    <property type="term" value="P:DNA restriction-modification system"/>
    <property type="evidence" value="ECO:0007669"/>
    <property type="project" value="UniProtKB-UniRule"/>
</dbReference>
<dbReference type="InterPro" id="IPR011335">
    <property type="entry name" value="Restrct_endonuc-II-like"/>
</dbReference>
<organism evidence="3 4">
    <name type="scientific">Treponema denticola</name>
    <dbReference type="NCBI Taxonomy" id="158"/>
    <lineage>
        <taxon>Bacteria</taxon>
        <taxon>Pseudomonadati</taxon>
        <taxon>Spirochaetota</taxon>
        <taxon>Spirochaetia</taxon>
        <taxon>Spirochaetales</taxon>
        <taxon>Treponemataceae</taxon>
        <taxon>Treponema</taxon>
    </lineage>
</organism>
<dbReference type="EC" id="3.1.21.4" evidence="1"/>
<dbReference type="Pfam" id="PF04556">
    <property type="entry name" value="DpnII"/>
    <property type="match status" value="1"/>
</dbReference>
<dbReference type="GO" id="GO:0009036">
    <property type="term" value="F:type II site-specific deoxyribonuclease activity"/>
    <property type="evidence" value="ECO:0007669"/>
    <property type="project" value="UniProtKB-UniRule"/>
</dbReference>